<feature type="transmembrane region" description="Helical" evidence="5">
    <location>
        <begin position="79"/>
        <end position="100"/>
    </location>
</feature>
<dbReference type="GO" id="GO:0015244">
    <property type="term" value="F:fluconazole transmembrane transporter activity"/>
    <property type="evidence" value="ECO:0007669"/>
    <property type="project" value="TreeGrafter"/>
</dbReference>
<accession>A0A8H4R3B4</accession>
<dbReference type="GO" id="GO:1990961">
    <property type="term" value="P:xenobiotic detoxification by transmembrane export across the plasma membrane"/>
    <property type="evidence" value="ECO:0007669"/>
    <property type="project" value="TreeGrafter"/>
</dbReference>
<keyword evidence="3 5" id="KW-1133">Transmembrane helix</keyword>
<dbReference type="Proteomes" id="UP000566819">
    <property type="component" value="Unassembled WGS sequence"/>
</dbReference>
<sequence length="126" mass="14413">MTTQFRDTKFGHLARFLSRNKLFQYPDEIDPSLWKMPLQQNKASAITGVVEDGKDIYLVDWYGPDDPENPQNWPRSWKLLVTFQICLFNFSVYIASSIYVPGEPSIIEDFGVSETVATLGLSLFTV</sequence>
<keyword evidence="4 5" id="KW-0472">Membrane</keyword>
<organism evidence="6 7">
    <name type="scientific">Cudoniella acicularis</name>
    <dbReference type="NCBI Taxonomy" id="354080"/>
    <lineage>
        <taxon>Eukaryota</taxon>
        <taxon>Fungi</taxon>
        <taxon>Dikarya</taxon>
        <taxon>Ascomycota</taxon>
        <taxon>Pezizomycotina</taxon>
        <taxon>Leotiomycetes</taxon>
        <taxon>Helotiales</taxon>
        <taxon>Tricladiaceae</taxon>
        <taxon>Cudoniella</taxon>
    </lineage>
</organism>
<comment type="subcellular location">
    <subcellularLocation>
        <location evidence="1">Membrane</location>
        <topology evidence="1">Multi-pass membrane protein</topology>
    </subcellularLocation>
</comment>
<dbReference type="EMBL" id="JAAMPI010001866">
    <property type="protein sequence ID" value="KAF4622684.1"/>
    <property type="molecule type" value="Genomic_DNA"/>
</dbReference>
<dbReference type="SUPFAM" id="SSF103473">
    <property type="entry name" value="MFS general substrate transporter"/>
    <property type="match status" value="1"/>
</dbReference>
<proteinExistence type="predicted"/>
<evidence type="ECO:0000256" key="2">
    <source>
        <dbReference type="ARBA" id="ARBA00022692"/>
    </source>
</evidence>
<comment type="caution">
    <text evidence="6">The sequence shown here is derived from an EMBL/GenBank/DDBJ whole genome shotgun (WGS) entry which is preliminary data.</text>
</comment>
<dbReference type="GO" id="GO:0005886">
    <property type="term" value="C:plasma membrane"/>
    <property type="evidence" value="ECO:0007669"/>
    <property type="project" value="TreeGrafter"/>
</dbReference>
<protein>
    <submittedName>
        <fullName evidence="6">Uncharacterized protein</fullName>
    </submittedName>
</protein>
<dbReference type="PANTHER" id="PTHR23502:SF23">
    <property type="entry name" value="FLUCONAZOLE RESISTANCE PROTEIN 1"/>
    <property type="match status" value="1"/>
</dbReference>
<evidence type="ECO:0000256" key="3">
    <source>
        <dbReference type="ARBA" id="ARBA00022989"/>
    </source>
</evidence>
<dbReference type="OrthoDB" id="3357846at2759"/>
<keyword evidence="7" id="KW-1185">Reference proteome</keyword>
<dbReference type="AlphaFoldDB" id="A0A8H4R3B4"/>
<evidence type="ECO:0000256" key="5">
    <source>
        <dbReference type="SAM" id="Phobius"/>
    </source>
</evidence>
<gene>
    <name evidence="6" type="ORF">G7Y89_g14345</name>
</gene>
<dbReference type="PANTHER" id="PTHR23502">
    <property type="entry name" value="MAJOR FACILITATOR SUPERFAMILY"/>
    <property type="match status" value="1"/>
</dbReference>
<evidence type="ECO:0000313" key="6">
    <source>
        <dbReference type="EMBL" id="KAF4622684.1"/>
    </source>
</evidence>
<reference evidence="6 7" key="1">
    <citation type="submission" date="2020-03" db="EMBL/GenBank/DDBJ databases">
        <title>Draft Genome Sequence of Cudoniella acicularis.</title>
        <authorList>
            <person name="Buettner E."/>
            <person name="Kellner H."/>
        </authorList>
    </citation>
    <scope>NUCLEOTIDE SEQUENCE [LARGE SCALE GENOMIC DNA]</scope>
    <source>
        <strain evidence="6 7">DSM 108380</strain>
    </source>
</reference>
<dbReference type="InterPro" id="IPR036259">
    <property type="entry name" value="MFS_trans_sf"/>
</dbReference>
<evidence type="ECO:0000256" key="4">
    <source>
        <dbReference type="ARBA" id="ARBA00023136"/>
    </source>
</evidence>
<keyword evidence="2 5" id="KW-0812">Transmembrane</keyword>
<evidence type="ECO:0000313" key="7">
    <source>
        <dbReference type="Proteomes" id="UP000566819"/>
    </source>
</evidence>
<name>A0A8H4R3B4_9HELO</name>
<evidence type="ECO:0000256" key="1">
    <source>
        <dbReference type="ARBA" id="ARBA00004141"/>
    </source>
</evidence>